<feature type="domain" description="HTH lysR-type" evidence="5">
    <location>
        <begin position="1"/>
        <end position="58"/>
    </location>
</feature>
<dbReference type="PROSITE" id="PS50931">
    <property type="entry name" value="HTH_LYSR"/>
    <property type="match status" value="1"/>
</dbReference>
<dbReference type="Gene3D" id="3.40.190.10">
    <property type="entry name" value="Periplasmic binding protein-like II"/>
    <property type="match status" value="2"/>
</dbReference>
<evidence type="ECO:0000256" key="4">
    <source>
        <dbReference type="ARBA" id="ARBA00023163"/>
    </source>
</evidence>
<dbReference type="SUPFAM" id="SSF53850">
    <property type="entry name" value="Periplasmic binding protein-like II"/>
    <property type="match status" value="1"/>
</dbReference>
<name>E4LA22_9FIRM</name>
<accession>E4LA22</accession>
<proteinExistence type="inferred from homology"/>
<keyword evidence="3" id="KW-0238">DNA-binding</keyword>
<comment type="caution">
    <text evidence="6">The sequence shown here is derived from an EMBL/GenBank/DDBJ whole genome shotgun (WGS) entry which is preliminary data.</text>
</comment>
<dbReference type="RefSeq" id="WP_007555051.1">
    <property type="nucleotide sequence ID" value="NZ_AENT01000026.1"/>
</dbReference>
<evidence type="ECO:0000256" key="2">
    <source>
        <dbReference type="ARBA" id="ARBA00023015"/>
    </source>
</evidence>
<evidence type="ECO:0000256" key="3">
    <source>
        <dbReference type="ARBA" id="ARBA00023125"/>
    </source>
</evidence>
<dbReference type="OrthoDB" id="9803714at2"/>
<dbReference type="Gene3D" id="1.10.10.10">
    <property type="entry name" value="Winged helix-like DNA-binding domain superfamily/Winged helix DNA-binding domain"/>
    <property type="match status" value="1"/>
</dbReference>
<dbReference type="InterPro" id="IPR036390">
    <property type="entry name" value="WH_DNA-bd_sf"/>
</dbReference>
<protein>
    <submittedName>
        <fullName evidence="6">Transcriptional regulator, LysR family</fullName>
    </submittedName>
</protein>
<dbReference type="PANTHER" id="PTHR30346">
    <property type="entry name" value="TRANSCRIPTIONAL DUAL REGULATOR HCAR-RELATED"/>
    <property type="match status" value="1"/>
</dbReference>
<dbReference type="EMBL" id="AENT01000026">
    <property type="protein sequence ID" value="EFR42376.1"/>
    <property type="molecule type" value="Genomic_DNA"/>
</dbReference>
<dbReference type="GO" id="GO:0003700">
    <property type="term" value="F:DNA-binding transcription factor activity"/>
    <property type="evidence" value="ECO:0007669"/>
    <property type="project" value="InterPro"/>
</dbReference>
<dbReference type="GO" id="GO:0032993">
    <property type="term" value="C:protein-DNA complex"/>
    <property type="evidence" value="ECO:0007669"/>
    <property type="project" value="TreeGrafter"/>
</dbReference>
<dbReference type="Pfam" id="PF03466">
    <property type="entry name" value="LysR_substrate"/>
    <property type="match status" value="1"/>
</dbReference>
<sequence length="308" mass="35349">MTLQQLRYIIAIAEAGSITSAADKLLVSQPSLSKVVNQIEEEMGITIFNRNNRGVYLSEEGLSFLSYSRQVVEQADLLENKYKNKEKQRRVFSITSHHYAFVVNAFVALVKEYGENKYEFSLRETLTNNIIEDVRTSRSEIGVLFLSDFNRKVILKMLEDADLKFTKLFAVKPHIFVSRKNPLAKEKIVKLSDLKNFPRLLYDQGIKNSFYFAEEPQPIIDSNKNIIVTDRATIFNLMIGLNGYTIASGVLSSDLNGTEIVAIPLQTDEIMEIGYIKNIDRPLSKICISYINHLKKYIKFYRHNQKLS</sequence>
<reference evidence="6 7" key="1">
    <citation type="submission" date="2010-11" db="EMBL/GenBank/DDBJ databases">
        <authorList>
            <person name="Durkin A.S."/>
            <person name="Madupu R."/>
            <person name="Torralba M."/>
            <person name="Gillis M."/>
            <person name="Methe B."/>
            <person name="Sutton G."/>
            <person name="Nelson K.E."/>
        </authorList>
    </citation>
    <scope>NUCLEOTIDE SEQUENCE [LARGE SCALE GENOMIC DNA]</scope>
    <source>
        <strain evidence="6 7">UPII 345-E</strain>
    </source>
</reference>
<dbReference type="PRINTS" id="PR00039">
    <property type="entry name" value="HTHLYSR"/>
</dbReference>
<dbReference type="Proteomes" id="UP000004594">
    <property type="component" value="Unassembled WGS sequence"/>
</dbReference>
<evidence type="ECO:0000256" key="1">
    <source>
        <dbReference type="ARBA" id="ARBA00009437"/>
    </source>
</evidence>
<dbReference type="FunFam" id="1.10.10.10:FF:000001">
    <property type="entry name" value="LysR family transcriptional regulator"/>
    <property type="match status" value="1"/>
</dbReference>
<dbReference type="InterPro" id="IPR005119">
    <property type="entry name" value="LysR_subst-bd"/>
</dbReference>
<dbReference type="eggNOG" id="COG0583">
    <property type="taxonomic scope" value="Bacteria"/>
</dbReference>
<dbReference type="AlphaFoldDB" id="E4LA22"/>
<evidence type="ECO:0000313" key="6">
    <source>
        <dbReference type="EMBL" id="EFR42376.1"/>
    </source>
</evidence>
<evidence type="ECO:0000259" key="5">
    <source>
        <dbReference type="PROSITE" id="PS50931"/>
    </source>
</evidence>
<dbReference type="CDD" id="cd05466">
    <property type="entry name" value="PBP2_LTTR_substrate"/>
    <property type="match status" value="1"/>
</dbReference>
<comment type="similarity">
    <text evidence="1">Belongs to the LysR transcriptional regulatory family.</text>
</comment>
<dbReference type="GO" id="GO:0003677">
    <property type="term" value="F:DNA binding"/>
    <property type="evidence" value="ECO:0007669"/>
    <property type="project" value="UniProtKB-KW"/>
</dbReference>
<dbReference type="InterPro" id="IPR000847">
    <property type="entry name" value="LysR_HTH_N"/>
</dbReference>
<dbReference type="SUPFAM" id="SSF46785">
    <property type="entry name" value="Winged helix' DNA-binding domain"/>
    <property type="match status" value="1"/>
</dbReference>
<dbReference type="InterPro" id="IPR036388">
    <property type="entry name" value="WH-like_DNA-bd_sf"/>
</dbReference>
<organism evidence="6 7">
    <name type="scientific">Dialister micraerophilus UPII 345-E</name>
    <dbReference type="NCBI Taxonomy" id="910314"/>
    <lineage>
        <taxon>Bacteria</taxon>
        <taxon>Bacillati</taxon>
        <taxon>Bacillota</taxon>
        <taxon>Negativicutes</taxon>
        <taxon>Veillonellales</taxon>
        <taxon>Veillonellaceae</taxon>
        <taxon>Dialister</taxon>
    </lineage>
</organism>
<dbReference type="Pfam" id="PF00126">
    <property type="entry name" value="HTH_1"/>
    <property type="match status" value="1"/>
</dbReference>
<evidence type="ECO:0000313" key="7">
    <source>
        <dbReference type="Proteomes" id="UP000004594"/>
    </source>
</evidence>
<dbReference type="PANTHER" id="PTHR30346:SF0">
    <property type="entry name" value="HCA OPERON TRANSCRIPTIONAL ACTIVATOR HCAR"/>
    <property type="match status" value="1"/>
</dbReference>
<keyword evidence="4" id="KW-0804">Transcription</keyword>
<gene>
    <name evidence="6" type="ORF">HMPREF9220_0536</name>
</gene>
<keyword evidence="2" id="KW-0805">Transcription regulation</keyword>